<reference evidence="1 2" key="2">
    <citation type="journal article" date="2011" name="ISME J.">
        <title>RNA-seq reveals cooperative metabolic interactions between two termite-gut spirochete species in co-culture.</title>
        <authorList>
            <person name="Rosenthal A.Z."/>
            <person name="Matson E.G."/>
            <person name="Eldar A."/>
            <person name="Leadbetter J.R."/>
        </authorList>
    </citation>
    <scope>NUCLEOTIDE SEQUENCE [LARGE SCALE GENOMIC DNA]</scope>
    <source>
        <strain evidence="2">ATCC BAA-887 / DSM 12427 / ZAS-2</strain>
    </source>
</reference>
<sequence length="299" mass="34002">MKAHSGQIISSYYDIWGVKYLAIYVYKAGNIMPDATQIRDKLKSLYTDLSLMKNDQDLVLYKNCKCKDDCWKGHPVNSKNPENNKITLPYIGKSYIKSGLVCVGLNQHDDGGLDSHYNIIGDKKDGVIKILKDGGKVDKNGSLLWHRTAVYANIILKKIKCKNNNILSVNDEVLEDDKKALSGIFNDIIYMEAIKCSPKVDRSKPFPAMKWQCIPNIFVEELKIIKPKIILLLSKGTSTVLRQCLKNEVAEEEKSKQRHMSRYKMDFNGKTVQVFAVPHPARYNSKDLYSELIDLVTHA</sequence>
<name>F5YL69_TREPZ</name>
<accession>F5YL69</accession>
<dbReference type="AlphaFoldDB" id="F5YL69"/>
<dbReference type="HOGENOM" id="CLU_930460_0_0_12"/>
<dbReference type="KEGG" id="tpi:TREPR_1858"/>
<keyword evidence="2" id="KW-1185">Reference proteome</keyword>
<proteinExistence type="predicted"/>
<organism evidence="1 2">
    <name type="scientific">Treponema primitia (strain ATCC BAA-887 / DSM 12427 / ZAS-2)</name>
    <dbReference type="NCBI Taxonomy" id="545694"/>
    <lineage>
        <taxon>Bacteria</taxon>
        <taxon>Pseudomonadati</taxon>
        <taxon>Spirochaetota</taxon>
        <taxon>Spirochaetia</taxon>
        <taxon>Spirochaetales</taxon>
        <taxon>Treponemataceae</taxon>
        <taxon>Treponema</taxon>
    </lineage>
</organism>
<evidence type="ECO:0000313" key="1">
    <source>
        <dbReference type="EMBL" id="AEF85367.1"/>
    </source>
</evidence>
<dbReference type="Gene3D" id="3.40.470.10">
    <property type="entry name" value="Uracil-DNA glycosylase-like domain"/>
    <property type="match status" value="1"/>
</dbReference>
<dbReference type="Proteomes" id="UP000009223">
    <property type="component" value="Chromosome"/>
</dbReference>
<evidence type="ECO:0008006" key="3">
    <source>
        <dbReference type="Google" id="ProtNLM"/>
    </source>
</evidence>
<dbReference type="STRING" id="545694.TREPR_1858"/>
<dbReference type="InterPro" id="IPR036895">
    <property type="entry name" value="Uracil-DNA_glycosylase-like_sf"/>
</dbReference>
<evidence type="ECO:0000313" key="2">
    <source>
        <dbReference type="Proteomes" id="UP000009223"/>
    </source>
</evidence>
<reference evidence="2" key="1">
    <citation type="submission" date="2009-12" db="EMBL/GenBank/DDBJ databases">
        <title>Complete sequence of Treponema primitia strain ZAS-2.</title>
        <authorList>
            <person name="Tetu S.G."/>
            <person name="Matson E."/>
            <person name="Ren Q."/>
            <person name="Seshadri R."/>
            <person name="Elbourne L."/>
            <person name="Hassan K.A."/>
            <person name="Durkin A."/>
            <person name="Radune D."/>
            <person name="Mohamoud Y."/>
            <person name="Shay R."/>
            <person name="Jin S."/>
            <person name="Zhang X."/>
            <person name="Lucey K."/>
            <person name="Ballor N.R."/>
            <person name="Ottesen E."/>
            <person name="Rosenthal R."/>
            <person name="Allen A."/>
            <person name="Leadbetter J.R."/>
            <person name="Paulsen I.T."/>
        </authorList>
    </citation>
    <scope>NUCLEOTIDE SEQUENCE [LARGE SCALE GENOMIC DNA]</scope>
    <source>
        <strain evidence="2">ATCC BAA-887 / DSM 12427 / ZAS-2</strain>
    </source>
</reference>
<gene>
    <name evidence="1" type="ordered locus">TREPR_1858</name>
</gene>
<dbReference type="EMBL" id="CP001843">
    <property type="protein sequence ID" value="AEF85367.1"/>
    <property type="molecule type" value="Genomic_DNA"/>
</dbReference>
<protein>
    <recommendedName>
        <fullName evidence="3">Uracil-DNA glycosylase-like domain-containing protein</fullName>
    </recommendedName>
</protein>